<feature type="region of interest" description="Disordered" evidence="1">
    <location>
        <begin position="92"/>
        <end position="111"/>
    </location>
</feature>
<gene>
    <name evidence="2" type="ORF">QBC32DRAFT_36310</name>
</gene>
<evidence type="ECO:0000256" key="1">
    <source>
        <dbReference type="SAM" id="MobiDB-lite"/>
    </source>
</evidence>
<name>A0AAN6NP47_9PEZI</name>
<proteinExistence type="predicted"/>
<feature type="compositionally biased region" description="Polar residues" evidence="1">
    <location>
        <begin position="43"/>
        <end position="58"/>
    </location>
</feature>
<comment type="caution">
    <text evidence="2">The sequence shown here is derived from an EMBL/GenBank/DDBJ whole genome shotgun (WGS) entry which is preliminary data.</text>
</comment>
<evidence type="ECO:0000313" key="2">
    <source>
        <dbReference type="EMBL" id="KAK3949449.1"/>
    </source>
</evidence>
<keyword evidence="3" id="KW-1185">Reference proteome</keyword>
<organism evidence="2 3">
    <name type="scientific">Pseudoneurospora amorphoporcata</name>
    <dbReference type="NCBI Taxonomy" id="241081"/>
    <lineage>
        <taxon>Eukaryota</taxon>
        <taxon>Fungi</taxon>
        <taxon>Dikarya</taxon>
        <taxon>Ascomycota</taxon>
        <taxon>Pezizomycotina</taxon>
        <taxon>Sordariomycetes</taxon>
        <taxon>Sordariomycetidae</taxon>
        <taxon>Sordariales</taxon>
        <taxon>Sordariaceae</taxon>
        <taxon>Pseudoneurospora</taxon>
    </lineage>
</organism>
<dbReference type="AlphaFoldDB" id="A0AAN6NP47"/>
<feature type="compositionally biased region" description="Polar residues" evidence="1">
    <location>
        <begin position="93"/>
        <end position="102"/>
    </location>
</feature>
<reference evidence="2" key="1">
    <citation type="journal article" date="2023" name="Mol. Phylogenet. Evol.">
        <title>Genome-scale phylogeny and comparative genomics of the fungal order Sordariales.</title>
        <authorList>
            <person name="Hensen N."/>
            <person name="Bonometti L."/>
            <person name="Westerberg I."/>
            <person name="Brannstrom I.O."/>
            <person name="Guillou S."/>
            <person name="Cros-Aarteil S."/>
            <person name="Calhoun S."/>
            <person name="Haridas S."/>
            <person name="Kuo A."/>
            <person name="Mondo S."/>
            <person name="Pangilinan J."/>
            <person name="Riley R."/>
            <person name="LaButti K."/>
            <person name="Andreopoulos B."/>
            <person name="Lipzen A."/>
            <person name="Chen C."/>
            <person name="Yan M."/>
            <person name="Daum C."/>
            <person name="Ng V."/>
            <person name="Clum A."/>
            <person name="Steindorff A."/>
            <person name="Ohm R.A."/>
            <person name="Martin F."/>
            <person name="Silar P."/>
            <person name="Natvig D.O."/>
            <person name="Lalanne C."/>
            <person name="Gautier V."/>
            <person name="Ament-Velasquez S.L."/>
            <person name="Kruys A."/>
            <person name="Hutchinson M.I."/>
            <person name="Powell A.J."/>
            <person name="Barry K."/>
            <person name="Miller A.N."/>
            <person name="Grigoriev I.V."/>
            <person name="Debuchy R."/>
            <person name="Gladieux P."/>
            <person name="Hiltunen Thoren M."/>
            <person name="Johannesson H."/>
        </authorList>
    </citation>
    <scope>NUCLEOTIDE SEQUENCE</scope>
    <source>
        <strain evidence="2">CBS 626.80</strain>
    </source>
</reference>
<protein>
    <submittedName>
        <fullName evidence="2">Uncharacterized protein</fullName>
    </submittedName>
</protein>
<accession>A0AAN6NP47</accession>
<sequence>MTDLEPNLCIKESEISAFIPDLLQHPPKVTTLFHPPIHFSFSEPKQPNPSSHHPQTTMPNSVYCNVGGCENDKVFSDNKQHQYCSTHKCADSSCGQRNTAGSSYCGAHKKQ</sequence>
<feature type="region of interest" description="Disordered" evidence="1">
    <location>
        <begin position="39"/>
        <end position="58"/>
    </location>
</feature>
<dbReference type="Proteomes" id="UP001303222">
    <property type="component" value="Unassembled WGS sequence"/>
</dbReference>
<reference evidence="2" key="2">
    <citation type="submission" date="2023-06" db="EMBL/GenBank/DDBJ databases">
        <authorList>
            <consortium name="Lawrence Berkeley National Laboratory"/>
            <person name="Mondo S.J."/>
            <person name="Hensen N."/>
            <person name="Bonometti L."/>
            <person name="Westerberg I."/>
            <person name="Brannstrom I.O."/>
            <person name="Guillou S."/>
            <person name="Cros-Aarteil S."/>
            <person name="Calhoun S."/>
            <person name="Haridas S."/>
            <person name="Kuo A."/>
            <person name="Pangilinan J."/>
            <person name="Riley R."/>
            <person name="Labutti K."/>
            <person name="Andreopoulos B."/>
            <person name="Lipzen A."/>
            <person name="Chen C."/>
            <person name="Yanf M."/>
            <person name="Daum C."/>
            <person name="Ng V."/>
            <person name="Clum A."/>
            <person name="Steindorff A."/>
            <person name="Ohm R."/>
            <person name="Martin F."/>
            <person name="Silar P."/>
            <person name="Natvig D."/>
            <person name="Lalanne C."/>
            <person name="Gautier V."/>
            <person name="Ament-Velasquez S.L."/>
            <person name="Kruys A."/>
            <person name="Hutchinson M.I."/>
            <person name="Powell A.J."/>
            <person name="Barry K."/>
            <person name="Miller A.N."/>
            <person name="Grigoriev I.V."/>
            <person name="Debuchy R."/>
            <person name="Gladieux P."/>
            <person name="Thoren M.H."/>
            <person name="Johannesson H."/>
        </authorList>
    </citation>
    <scope>NUCLEOTIDE SEQUENCE</scope>
    <source>
        <strain evidence="2">CBS 626.80</strain>
    </source>
</reference>
<dbReference type="EMBL" id="MU859214">
    <property type="protein sequence ID" value="KAK3949449.1"/>
    <property type="molecule type" value="Genomic_DNA"/>
</dbReference>
<evidence type="ECO:0000313" key="3">
    <source>
        <dbReference type="Proteomes" id="UP001303222"/>
    </source>
</evidence>